<dbReference type="OrthoDB" id="1882547at2759"/>
<sequence>MKKSSLRYLLVLIPLSLSAITLTALVSRTKASTTFPGLYSSRVQINLTAVSPQYEQPTNVDDTKYLAYLPHSGFANQRTELVNAIILAKHLNRTLLIPPLFLGQVEGWQGEGRLWETLAELTDPKRRTQCRLDDSNEEDQLCAHYKRFGMLRWSWASDLAPLTTEFGVQYLERQDMSLQSLQDSLNIGPYDIYRITDEHPYAWDVRGGNTPASNNPRYIKHFRMNQLEVPHKVLHFYGLFGEGRVAADKAERDQIKNVLVFRNPQVVDVAAKYVQAVGGIDQFTSIHIRTGDGVFRRTLASRIPMAIERLHRVIGDRDSEPNDAAKQNITDENRVEWCINNQASNPRNAMVFVATDAKNPREDLAAVFDEFPCAVTMQDFPTSWLEPLQEASVATQQHIENWLLTFVDAEIAQQAKKYIPSPGSTFSGYIGAIHRQRINYTF</sequence>
<dbReference type="AlphaFoldDB" id="A0A8H7PD37"/>
<evidence type="ECO:0008006" key="4">
    <source>
        <dbReference type="Google" id="ProtNLM"/>
    </source>
</evidence>
<feature type="chain" id="PRO_5034585165" description="Peptide-O-fucosyltransferase" evidence="1">
    <location>
        <begin position="32"/>
        <end position="442"/>
    </location>
</feature>
<dbReference type="Proteomes" id="UP000654370">
    <property type="component" value="Unassembled WGS sequence"/>
</dbReference>
<comment type="caution">
    <text evidence="2">The sequence shown here is derived from an EMBL/GenBank/DDBJ whole genome shotgun (WGS) entry which is preliminary data.</text>
</comment>
<organism evidence="2 3">
    <name type="scientific">Mortierella isabellina</name>
    <name type="common">Filamentous fungus</name>
    <name type="synonym">Umbelopsis isabellina</name>
    <dbReference type="NCBI Taxonomy" id="91625"/>
    <lineage>
        <taxon>Eukaryota</taxon>
        <taxon>Fungi</taxon>
        <taxon>Fungi incertae sedis</taxon>
        <taxon>Mucoromycota</taxon>
        <taxon>Mucoromycotina</taxon>
        <taxon>Umbelopsidomycetes</taxon>
        <taxon>Umbelopsidales</taxon>
        <taxon>Umbelopsidaceae</taxon>
        <taxon>Umbelopsis</taxon>
    </lineage>
</organism>
<evidence type="ECO:0000256" key="1">
    <source>
        <dbReference type="SAM" id="SignalP"/>
    </source>
</evidence>
<dbReference type="Gene3D" id="3.40.50.11340">
    <property type="match status" value="1"/>
</dbReference>
<dbReference type="EMBL" id="JAEPQZ010000021">
    <property type="protein sequence ID" value="KAG2171475.1"/>
    <property type="molecule type" value="Genomic_DNA"/>
</dbReference>
<dbReference type="Gene3D" id="3.40.50.11350">
    <property type="match status" value="1"/>
</dbReference>
<reference evidence="2" key="1">
    <citation type="submission" date="2020-12" db="EMBL/GenBank/DDBJ databases">
        <title>Metabolic potential, ecology and presence of endohyphal bacteria is reflected in genomic diversity of Mucoromycotina.</title>
        <authorList>
            <person name="Muszewska A."/>
            <person name="Okrasinska A."/>
            <person name="Steczkiewicz K."/>
            <person name="Drgas O."/>
            <person name="Orlowska M."/>
            <person name="Perlinska-Lenart U."/>
            <person name="Aleksandrzak-Piekarczyk T."/>
            <person name="Szatraj K."/>
            <person name="Zielenkiewicz U."/>
            <person name="Pilsyk S."/>
            <person name="Malc E."/>
            <person name="Mieczkowski P."/>
            <person name="Kruszewska J.S."/>
            <person name="Biernat P."/>
            <person name="Pawlowska J."/>
        </authorList>
    </citation>
    <scope>NUCLEOTIDE SEQUENCE</scope>
    <source>
        <strain evidence="2">WA0000067209</strain>
    </source>
</reference>
<evidence type="ECO:0000313" key="2">
    <source>
        <dbReference type="EMBL" id="KAG2171475.1"/>
    </source>
</evidence>
<name>A0A8H7PD37_MORIS</name>
<gene>
    <name evidence="2" type="ORF">INT43_009136</name>
</gene>
<dbReference type="PANTHER" id="PTHR36050:SF1">
    <property type="entry name" value="O-FUCOSYLTRANSFERASE 30"/>
    <property type="match status" value="1"/>
</dbReference>
<keyword evidence="3" id="KW-1185">Reference proteome</keyword>
<protein>
    <recommendedName>
        <fullName evidence="4">Peptide-O-fucosyltransferase</fullName>
    </recommendedName>
</protein>
<dbReference type="CDD" id="cd11296">
    <property type="entry name" value="O-FucT_like"/>
    <property type="match status" value="1"/>
</dbReference>
<dbReference type="PANTHER" id="PTHR36050">
    <property type="entry name" value="O-FUCOSYLTRANSFERASE 30"/>
    <property type="match status" value="1"/>
</dbReference>
<feature type="signal peptide" evidence="1">
    <location>
        <begin position="1"/>
        <end position="31"/>
    </location>
</feature>
<evidence type="ECO:0000313" key="3">
    <source>
        <dbReference type="Proteomes" id="UP000654370"/>
    </source>
</evidence>
<proteinExistence type="predicted"/>
<accession>A0A8H7PD37</accession>
<keyword evidence="1" id="KW-0732">Signal</keyword>